<dbReference type="AlphaFoldDB" id="A0A1F7S2T0"/>
<name>A0A1F7S2T0_9BACT</name>
<dbReference type="InterPro" id="IPR003251">
    <property type="entry name" value="Rr_diiron-bd_dom"/>
</dbReference>
<dbReference type="SUPFAM" id="SSF47240">
    <property type="entry name" value="Ferritin-like"/>
    <property type="match status" value="1"/>
</dbReference>
<dbReference type="PANTHER" id="PTHR33531:SF10">
    <property type="entry name" value="BLR7895 PROTEIN"/>
    <property type="match status" value="1"/>
</dbReference>
<dbReference type="PANTHER" id="PTHR33531">
    <property type="entry name" value="RUBRERYTHRIN SUBFAMILY"/>
    <property type="match status" value="1"/>
</dbReference>
<dbReference type="EMBL" id="MGDD01000047">
    <property type="protein sequence ID" value="OGL48096.1"/>
    <property type="molecule type" value="Genomic_DNA"/>
</dbReference>
<reference evidence="2 3" key="1">
    <citation type="journal article" date="2016" name="Nat. Commun.">
        <title>Thousands of microbial genomes shed light on interconnected biogeochemical processes in an aquifer system.</title>
        <authorList>
            <person name="Anantharaman K."/>
            <person name="Brown C.T."/>
            <person name="Hug L.A."/>
            <person name="Sharon I."/>
            <person name="Castelle C.J."/>
            <person name="Probst A.J."/>
            <person name="Thomas B.C."/>
            <person name="Singh A."/>
            <person name="Wilkins M.J."/>
            <person name="Karaoz U."/>
            <person name="Brodie E.L."/>
            <person name="Williams K.H."/>
            <person name="Hubbard S.S."/>
            <person name="Banfield J.F."/>
        </authorList>
    </citation>
    <scope>NUCLEOTIDE SEQUENCE [LARGE SCALE GENOMIC DNA]</scope>
</reference>
<dbReference type="Pfam" id="PF02915">
    <property type="entry name" value="Rubrerythrin"/>
    <property type="match status" value="1"/>
</dbReference>
<evidence type="ECO:0000313" key="2">
    <source>
        <dbReference type="EMBL" id="OGL48096.1"/>
    </source>
</evidence>
<proteinExistence type="predicted"/>
<accession>A0A1F7S2T0</accession>
<dbReference type="Gene3D" id="1.20.1260.10">
    <property type="match status" value="1"/>
</dbReference>
<dbReference type="GO" id="GO:0016491">
    <property type="term" value="F:oxidoreductase activity"/>
    <property type="evidence" value="ECO:0007669"/>
    <property type="project" value="InterPro"/>
</dbReference>
<dbReference type="GO" id="GO:0046872">
    <property type="term" value="F:metal ion binding"/>
    <property type="evidence" value="ECO:0007669"/>
    <property type="project" value="InterPro"/>
</dbReference>
<evidence type="ECO:0000259" key="1">
    <source>
        <dbReference type="Pfam" id="PF02915"/>
    </source>
</evidence>
<dbReference type="Proteomes" id="UP000179266">
    <property type="component" value="Unassembled WGS sequence"/>
</dbReference>
<gene>
    <name evidence="2" type="ORF">A2161_12690</name>
</gene>
<sequence length="174" mass="19665">MNSESKEILKSLKTAIELENKGLLTFLKLARQTQNGAGKNMFIQLAMDEQKHREILEGQLEKIISGKPFEKISIAASAIEKLLPVIRDKAKKIKGEAGVDEIDALNAALDLETKAQKFFTEQAAQTTNPEAKNLFVRLAEWEDNHYKLIQAELDALQQTGFWFDMPEFQMDGKI</sequence>
<dbReference type="InterPro" id="IPR012347">
    <property type="entry name" value="Ferritin-like"/>
</dbReference>
<comment type="caution">
    <text evidence="2">The sequence shown here is derived from an EMBL/GenBank/DDBJ whole genome shotgun (WGS) entry which is preliminary data.</text>
</comment>
<feature type="domain" description="Rubrerythrin diiron-binding" evidence="1">
    <location>
        <begin position="11"/>
        <end position="152"/>
    </location>
</feature>
<organism evidence="2 3">
    <name type="scientific">Candidatus Schekmanbacteria bacterium RBG_13_48_7</name>
    <dbReference type="NCBI Taxonomy" id="1817878"/>
    <lineage>
        <taxon>Bacteria</taxon>
        <taxon>Candidatus Schekmaniibacteriota</taxon>
    </lineage>
</organism>
<dbReference type="CDD" id="cd01045">
    <property type="entry name" value="Ferritin_like_AB"/>
    <property type="match status" value="1"/>
</dbReference>
<protein>
    <recommendedName>
        <fullName evidence="1">Rubrerythrin diiron-binding domain-containing protein</fullName>
    </recommendedName>
</protein>
<dbReference type="InterPro" id="IPR009078">
    <property type="entry name" value="Ferritin-like_SF"/>
</dbReference>
<evidence type="ECO:0000313" key="3">
    <source>
        <dbReference type="Proteomes" id="UP000179266"/>
    </source>
</evidence>